<evidence type="ECO:0000313" key="2">
    <source>
        <dbReference type="Proteomes" id="UP000886998"/>
    </source>
</evidence>
<proteinExistence type="predicted"/>
<dbReference type="Proteomes" id="UP000886998">
    <property type="component" value="Unassembled WGS sequence"/>
</dbReference>
<dbReference type="AlphaFoldDB" id="A0A8X6IXN9"/>
<keyword evidence="2" id="KW-1185">Reference proteome</keyword>
<protein>
    <submittedName>
        <fullName evidence="1">Uncharacterized protein</fullName>
    </submittedName>
</protein>
<name>A0A8X6IXN9_9ARAC</name>
<gene>
    <name evidence="1" type="ORF">TNIN_29261</name>
</gene>
<dbReference type="EMBL" id="BMAV01027856">
    <property type="protein sequence ID" value="GFS62831.1"/>
    <property type="molecule type" value="Genomic_DNA"/>
</dbReference>
<sequence length="78" mass="8663">MALLVLTFLQAKMLEFSPSTMKLKCGIKQLPHKKSAGPDGILKGVHLGKESMKNPPINDIQTAVVPNMWRKGAYSQNW</sequence>
<accession>A0A8X6IXN9</accession>
<organism evidence="1 2">
    <name type="scientific">Trichonephila inaurata madagascariensis</name>
    <dbReference type="NCBI Taxonomy" id="2747483"/>
    <lineage>
        <taxon>Eukaryota</taxon>
        <taxon>Metazoa</taxon>
        <taxon>Ecdysozoa</taxon>
        <taxon>Arthropoda</taxon>
        <taxon>Chelicerata</taxon>
        <taxon>Arachnida</taxon>
        <taxon>Araneae</taxon>
        <taxon>Araneomorphae</taxon>
        <taxon>Entelegynae</taxon>
        <taxon>Araneoidea</taxon>
        <taxon>Nephilidae</taxon>
        <taxon>Trichonephila</taxon>
        <taxon>Trichonephila inaurata</taxon>
    </lineage>
</organism>
<reference evidence="1" key="1">
    <citation type="submission" date="2020-08" db="EMBL/GenBank/DDBJ databases">
        <title>Multicomponent nature underlies the extraordinary mechanical properties of spider dragline silk.</title>
        <authorList>
            <person name="Kono N."/>
            <person name="Nakamura H."/>
            <person name="Mori M."/>
            <person name="Yoshida Y."/>
            <person name="Ohtoshi R."/>
            <person name="Malay A.D."/>
            <person name="Moran D.A.P."/>
            <person name="Tomita M."/>
            <person name="Numata K."/>
            <person name="Arakawa K."/>
        </authorList>
    </citation>
    <scope>NUCLEOTIDE SEQUENCE</scope>
</reference>
<comment type="caution">
    <text evidence="1">The sequence shown here is derived from an EMBL/GenBank/DDBJ whole genome shotgun (WGS) entry which is preliminary data.</text>
</comment>
<evidence type="ECO:0000313" key="1">
    <source>
        <dbReference type="EMBL" id="GFS62831.1"/>
    </source>
</evidence>